<sequence>MNVSVGSGSGTITFMYDNAGNLIKDNKATYHYNEFNQTTKVETFDGNIQINRYDSEHLRYEIEENSKLIQFIFNTNREVIAEKETTWTTYIRTSELIASSADYAKTFYHYASDEMGSITHITQDENILNSYQYDAWGEVVNQTETIQNRFKFNGQQLDPITQQYYLRARYYKSVIARFTQEDTYRGDGLNLYAYCANNPVTYVDPSEYKKKEAGHKEKENNYAYNIDFLNFELGSVTGYKFKENNDINYRKTSNNYKDAIDEAFIRTGEKRKEFYVTKWRRDVYGKSFPVEWRHKSGAEVNIDAAHKKKGPDIPHIGYQTGGKRGKGELLEVILFFDMCRQYIDNKYERK</sequence>
<evidence type="ECO:0000313" key="1">
    <source>
        <dbReference type="EMBL" id="ONI41414.1"/>
    </source>
</evidence>
<gene>
    <name evidence="1" type="ORF">AN396_03590</name>
</gene>
<dbReference type="EMBL" id="LJDB01000038">
    <property type="protein sequence ID" value="ONI41414.1"/>
    <property type="molecule type" value="Genomic_DNA"/>
</dbReference>
<reference evidence="1" key="1">
    <citation type="submission" date="2016-08" db="EMBL/GenBank/DDBJ databases">
        <authorList>
            <person name="Ngugi D.K."/>
            <person name="Miyake S."/>
            <person name="Stingl U."/>
        </authorList>
    </citation>
    <scope>NUCLEOTIDE SEQUENCE</scope>
    <source>
        <strain evidence="1">SCG-B11WGA-EpuloA1</strain>
    </source>
</reference>
<protein>
    <submittedName>
        <fullName evidence="1">Uncharacterized protein</fullName>
    </submittedName>
</protein>
<proteinExistence type="predicted"/>
<dbReference type="Proteomes" id="UP000188605">
    <property type="component" value="Unassembled WGS sequence"/>
</dbReference>
<evidence type="ECO:0000313" key="2">
    <source>
        <dbReference type="Proteomes" id="UP000188605"/>
    </source>
</evidence>
<name>A0ACC8XE48_9FIRM</name>
<keyword evidence="2" id="KW-1185">Reference proteome</keyword>
<accession>A0ACC8XE48</accession>
<organism evidence="1 2">
    <name type="scientific">Candidatus Epulonipiscium fishelsonii</name>
    <dbReference type="NCBI Taxonomy" id="77094"/>
    <lineage>
        <taxon>Bacteria</taxon>
        <taxon>Bacillati</taxon>
        <taxon>Bacillota</taxon>
        <taxon>Clostridia</taxon>
        <taxon>Lachnospirales</taxon>
        <taxon>Lachnospiraceae</taxon>
        <taxon>Candidatus Epulonipiscium</taxon>
    </lineage>
</organism>
<comment type="caution">
    <text evidence="1">The sequence shown here is derived from an EMBL/GenBank/DDBJ whole genome shotgun (WGS) entry which is preliminary data.</text>
</comment>